<dbReference type="Pfam" id="PF09481">
    <property type="entry name" value="CRISPR_Cse1"/>
    <property type="match status" value="1"/>
</dbReference>
<keyword evidence="3" id="KW-1185">Reference proteome</keyword>
<evidence type="ECO:0000313" key="3">
    <source>
        <dbReference type="Proteomes" id="UP000320011"/>
    </source>
</evidence>
<organism evidence="2 3">
    <name type="scientific">Amycolatopsis rhizosphaerae</name>
    <dbReference type="NCBI Taxonomy" id="2053003"/>
    <lineage>
        <taxon>Bacteria</taxon>
        <taxon>Bacillati</taxon>
        <taxon>Actinomycetota</taxon>
        <taxon>Actinomycetes</taxon>
        <taxon>Pseudonocardiales</taxon>
        <taxon>Pseudonocardiaceae</taxon>
        <taxon>Amycolatopsis</taxon>
    </lineage>
</organism>
<name>A0A558AF68_9PSEU</name>
<sequence>MTASASPRFDLLHEPWIPVIDLNDEPGEVGLAELLLRAHELRRIAGFTPPMTAALYRLVLAFAHRAYGPPDNHEWETLWKADRFPPEPLQSYVAGWPGRFDLFDPQRPFLQCPALAAHTKSSAVKLVAFRATGNNATLFDHTTARERPLLSPAEAACWLVTVQAYDTGGTKTPYQSVKSSEKAPGNMFGCVVVEGSTLKETLLLNMPVYEPEAELPAMTTPGDHPAWEDEDPPDPKPVERTPRGWTDVLTWPSRRVLLFTRPSGEGTAVDGVVITPGTRLRGELRHLELMAAFQRPPAPRNSKKPRLFFAVRLKQRRGVWRHSRELLLAGDPDRERPRTLDELSERMDDLHLAEDAEFTLRVIGQQLAERREGAIEWWAEEEVPAPVALLRARDSRIGRLIGFAVTLADNVGSALSEMETAYWKGFQSENTKAKFTGDLDLAYWPHLNEPFTRFLRDLSAALISAGPETPAIHRWGVSVRHVAERAAEHWLNASPRQARALSVAGKTYGAFIGRLKHLVETFEAETAHYAI</sequence>
<reference evidence="2 3" key="2">
    <citation type="submission" date="2019-08" db="EMBL/GenBank/DDBJ databases">
        <title>Amycolatopsis acidicola sp. nov., isolated from peat swamp forest soil.</title>
        <authorList>
            <person name="Srisuk N."/>
        </authorList>
    </citation>
    <scope>NUCLEOTIDE SEQUENCE [LARGE SCALE GENOMIC DNA]</scope>
    <source>
        <strain evidence="2 3">TBRC 6029</strain>
    </source>
</reference>
<proteinExistence type="predicted"/>
<dbReference type="Proteomes" id="UP000320011">
    <property type="component" value="Unassembled WGS sequence"/>
</dbReference>
<evidence type="ECO:0000313" key="2">
    <source>
        <dbReference type="EMBL" id="TVT22900.1"/>
    </source>
</evidence>
<reference evidence="2 3" key="1">
    <citation type="submission" date="2019-07" db="EMBL/GenBank/DDBJ databases">
        <authorList>
            <person name="Duangmal K."/>
            <person name="Teo W.F.A."/>
        </authorList>
    </citation>
    <scope>NUCLEOTIDE SEQUENCE [LARGE SCALE GENOMIC DNA]</scope>
    <source>
        <strain evidence="2 3">TBRC 6029</strain>
    </source>
</reference>
<dbReference type="InterPro" id="IPR013381">
    <property type="entry name" value="CRISPR-assoc_prot_Cse1"/>
</dbReference>
<feature type="region of interest" description="Disordered" evidence="1">
    <location>
        <begin position="217"/>
        <end position="244"/>
    </location>
</feature>
<dbReference type="OrthoDB" id="3187690at2"/>
<dbReference type="EMBL" id="VJWX01000568">
    <property type="protein sequence ID" value="TVT22900.1"/>
    <property type="molecule type" value="Genomic_DNA"/>
</dbReference>
<feature type="compositionally biased region" description="Basic and acidic residues" evidence="1">
    <location>
        <begin position="233"/>
        <end position="242"/>
    </location>
</feature>
<protein>
    <submittedName>
        <fullName evidence="2">Type I-E CRISPR-associated protein Cse1/CasA</fullName>
    </submittedName>
</protein>
<dbReference type="AlphaFoldDB" id="A0A558AF68"/>
<accession>A0A558AF68</accession>
<gene>
    <name evidence="2" type="primary">casA</name>
    <name evidence="2" type="ORF">FNH05_33235</name>
</gene>
<dbReference type="Gene3D" id="1.10.132.100">
    <property type="match status" value="1"/>
</dbReference>
<evidence type="ECO:0000256" key="1">
    <source>
        <dbReference type="SAM" id="MobiDB-lite"/>
    </source>
</evidence>
<dbReference type="RefSeq" id="WP_144592812.1">
    <property type="nucleotide sequence ID" value="NZ_VJWX01000568.1"/>
</dbReference>
<comment type="caution">
    <text evidence="2">The sequence shown here is derived from an EMBL/GenBank/DDBJ whole genome shotgun (WGS) entry which is preliminary data.</text>
</comment>
<dbReference type="CDD" id="cd09729">
    <property type="entry name" value="Cse1_I-E"/>
    <property type="match status" value="1"/>
</dbReference>
<dbReference type="NCBIfam" id="TIGR02547">
    <property type="entry name" value="casA_cse1"/>
    <property type="match status" value="1"/>
</dbReference>